<dbReference type="EC" id="3.1.-.-" evidence="2"/>
<keyword evidence="3" id="KW-1185">Reference proteome</keyword>
<dbReference type="InterPro" id="IPR051049">
    <property type="entry name" value="Dienelactone_hydrolase-like"/>
</dbReference>
<dbReference type="Pfam" id="PF01738">
    <property type="entry name" value="DLH"/>
    <property type="match status" value="1"/>
</dbReference>
<feature type="domain" description="Dienelactone hydrolase" evidence="1">
    <location>
        <begin position="19"/>
        <end position="250"/>
    </location>
</feature>
<evidence type="ECO:0000313" key="2">
    <source>
        <dbReference type="EMBL" id="MFC1405447.1"/>
    </source>
</evidence>
<dbReference type="PANTHER" id="PTHR46623">
    <property type="entry name" value="CARBOXYMETHYLENEBUTENOLIDASE-RELATED"/>
    <property type="match status" value="1"/>
</dbReference>
<evidence type="ECO:0000313" key="3">
    <source>
        <dbReference type="Proteomes" id="UP001592528"/>
    </source>
</evidence>
<reference evidence="2 3" key="1">
    <citation type="submission" date="2024-09" db="EMBL/GenBank/DDBJ databases">
        <authorList>
            <person name="Lee S.D."/>
        </authorList>
    </citation>
    <scope>NUCLEOTIDE SEQUENCE [LARGE SCALE GENOMIC DNA]</scope>
    <source>
        <strain evidence="2 3">N1-5</strain>
    </source>
</reference>
<name>A0ABV6UVH4_9ACTN</name>
<keyword evidence="2" id="KW-0378">Hydrolase</keyword>
<dbReference type="RefSeq" id="WP_030261860.1">
    <property type="nucleotide sequence ID" value="NZ_JBHEZZ010000021.1"/>
</dbReference>
<evidence type="ECO:0000259" key="1">
    <source>
        <dbReference type="Pfam" id="PF01738"/>
    </source>
</evidence>
<gene>
    <name evidence="2" type="ORF">ACEZDJ_29595</name>
</gene>
<dbReference type="InterPro" id="IPR029058">
    <property type="entry name" value="AB_hydrolase_fold"/>
</dbReference>
<accession>A0ABV6UVH4</accession>
<dbReference type="SUPFAM" id="SSF53474">
    <property type="entry name" value="alpha/beta-Hydrolases"/>
    <property type="match status" value="1"/>
</dbReference>
<dbReference type="Proteomes" id="UP001592528">
    <property type="component" value="Unassembled WGS sequence"/>
</dbReference>
<protein>
    <submittedName>
        <fullName evidence="2">Dienelactone hydrolase family protein</fullName>
        <ecNumber evidence="2">3.1.-.-</ecNumber>
    </submittedName>
</protein>
<dbReference type="EMBL" id="JBHEZZ010000021">
    <property type="protein sequence ID" value="MFC1405447.1"/>
    <property type="molecule type" value="Genomic_DNA"/>
</dbReference>
<dbReference type="InterPro" id="IPR002925">
    <property type="entry name" value="Dienelactn_hydro"/>
</dbReference>
<dbReference type="GO" id="GO:0016787">
    <property type="term" value="F:hydrolase activity"/>
    <property type="evidence" value="ECO:0007669"/>
    <property type="project" value="UniProtKB-KW"/>
</dbReference>
<organism evidence="2 3">
    <name type="scientific">Streptacidiphilus cavernicola</name>
    <dbReference type="NCBI Taxonomy" id="3342716"/>
    <lineage>
        <taxon>Bacteria</taxon>
        <taxon>Bacillati</taxon>
        <taxon>Actinomycetota</taxon>
        <taxon>Actinomycetes</taxon>
        <taxon>Kitasatosporales</taxon>
        <taxon>Streptomycetaceae</taxon>
        <taxon>Streptacidiphilus</taxon>
    </lineage>
</organism>
<proteinExistence type="predicted"/>
<dbReference type="PANTHER" id="PTHR46623:SF10">
    <property type="entry name" value="CARBOXYMETHYLENEBUTENOLIDASE HOMOLOG"/>
    <property type="match status" value="1"/>
</dbReference>
<dbReference type="Gene3D" id="3.40.50.1820">
    <property type="entry name" value="alpha/beta hydrolase"/>
    <property type="match status" value="1"/>
</dbReference>
<comment type="caution">
    <text evidence="2">The sequence shown here is derived from an EMBL/GenBank/DDBJ whole genome shotgun (WGS) entry which is preliminary data.</text>
</comment>
<sequence length="253" mass="27198">MTAVHGSTVDIPTQDGTADAYFVHPEGEGRHPAVLLYQDAFGPRPALNAMADRLAAEGYAVLVPNVFYRHGRAPVAPLPAHIDHDNRGEMFARLMPLMQDLTPDLVVADAHAYLGWLADCPQAAEGPVGITGYCMGARLALHTAGAYPDRVAAVGGFHGGRLATDQPDSPHLAAATMTAEAYFGHADQDQSMPPEQQERLEKALTEAGVTHRCEVYQGASHGYTQSDTSDYNAEATERHWAALLELFGRTLRG</sequence>